<dbReference type="AlphaFoldDB" id="A0A4Z0B8F3"/>
<sequence>MSGWFAFIAIAVSFIGLVLLGLLPFPLGPDGAQIEVVAFYSGNSLVVMRLAIDSVGLGLIAILGAGTTVLMWRTEGESTGN</sequence>
<feature type="transmembrane region" description="Helical" evidence="1">
    <location>
        <begin position="47"/>
        <end position="72"/>
    </location>
</feature>
<keyword evidence="1" id="KW-1133">Transmembrane helix</keyword>
<evidence type="ECO:0000313" key="2">
    <source>
        <dbReference type="EMBL" id="TFY95335.1"/>
    </source>
</evidence>
<gene>
    <name evidence="2" type="ORF">DYL61_03415</name>
</gene>
<proteinExistence type="predicted"/>
<dbReference type="Proteomes" id="UP000297734">
    <property type="component" value="Unassembled WGS sequence"/>
</dbReference>
<keyword evidence="3" id="KW-1185">Reference proteome</keyword>
<organism evidence="2 3">
    <name type="scientific">Pseudomonas nabeulensis</name>
    <dbReference type="NCBI Taxonomy" id="2293833"/>
    <lineage>
        <taxon>Bacteria</taxon>
        <taxon>Pseudomonadati</taxon>
        <taxon>Pseudomonadota</taxon>
        <taxon>Gammaproteobacteria</taxon>
        <taxon>Pseudomonadales</taxon>
        <taxon>Pseudomonadaceae</taxon>
        <taxon>Pseudomonas</taxon>
    </lineage>
</organism>
<dbReference type="EMBL" id="QUZT01000004">
    <property type="protein sequence ID" value="TFY95335.1"/>
    <property type="molecule type" value="Genomic_DNA"/>
</dbReference>
<evidence type="ECO:0000256" key="1">
    <source>
        <dbReference type="SAM" id="Phobius"/>
    </source>
</evidence>
<keyword evidence="1" id="KW-0472">Membrane</keyword>
<reference evidence="2 3" key="1">
    <citation type="journal article" date="2019" name="Syst. Appl. Microbiol.">
        <title>New species of pathogenic Pseudomonas isolated from citrus in Tunisia: Proposal of Pseudomonas kairouanensis sp. nov. and Pseudomonas nabeulensis sp. nov.</title>
        <authorList>
            <person name="Oueslati M."/>
            <person name="Mulet M."/>
            <person name="Gomila M."/>
            <person name="Berge O."/>
            <person name="Hajlaoui M.R."/>
            <person name="Lalucat J."/>
            <person name="Sadfi-Zouaoui N."/>
            <person name="Garcia-Valdes E."/>
        </authorList>
    </citation>
    <scope>NUCLEOTIDE SEQUENCE [LARGE SCALE GENOMIC DNA]</scope>
    <source>
        <strain evidence="2 3">E10B</strain>
    </source>
</reference>
<accession>A0A4Z0B8F3</accession>
<comment type="caution">
    <text evidence="2">The sequence shown here is derived from an EMBL/GenBank/DDBJ whole genome shotgun (WGS) entry which is preliminary data.</text>
</comment>
<keyword evidence="1" id="KW-0812">Transmembrane</keyword>
<name>A0A4Z0B8F3_9PSED</name>
<evidence type="ECO:0000313" key="3">
    <source>
        <dbReference type="Proteomes" id="UP000297734"/>
    </source>
</evidence>
<feature type="transmembrane region" description="Helical" evidence="1">
    <location>
        <begin position="7"/>
        <end position="27"/>
    </location>
</feature>
<protein>
    <submittedName>
        <fullName evidence="2">Uncharacterized protein</fullName>
    </submittedName>
</protein>